<evidence type="ECO:0000256" key="1">
    <source>
        <dbReference type="SAM" id="SignalP"/>
    </source>
</evidence>
<sequence length="99" mass="10492">MTATLNAVIALRIVLGGNIFLKLQGTHPRINTISNTVSAPYFCITVDLCPMTIGTGTTASSCFTCELRSPFDGDGLTSGARLRSFYGTLLYPVGSEVTL</sequence>
<dbReference type="Proteomes" id="UP000807769">
    <property type="component" value="Unassembled WGS sequence"/>
</dbReference>
<evidence type="ECO:0000313" key="2">
    <source>
        <dbReference type="EMBL" id="KAG1827546.1"/>
    </source>
</evidence>
<dbReference type="AlphaFoldDB" id="A0A9P7JKG1"/>
<name>A0A9P7JKG1_9AGAM</name>
<evidence type="ECO:0008006" key="4">
    <source>
        <dbReference type="Google" id="ProtNLM"/>
    </source>
</evidence>
<feature type="chain" id="PRO_5040450835" description="Secreted protein" evidence="1">
    <location>
        <begin position="17"/>
        <end position="99"/>
    </location>
</feature>
<keyword evidence="3" id="KW-1185">Reference proteome</keyword>
<dbReference type="EMBL" id="JABBWG010000001">
    <property type="protein sequence ID" value="KAG1827546.1"/>
    <property type="molecule type" value="Genomic_DNA"/>
</dbReference>
<comment type="caution">
    <text evidence="2">The sequence shown here is derived from an EMBL/GenBank/DDBJ whole genome shotgun (WGS) entry which is preliminary data.</text>
</comment>
<evidence type="ECO:0000313" key="3">
    <source>
        <dbReference type="Proteomes" id="UP000807769"/>
    </source>
</evidence>
<proteinExistence type="predicted"/>
<keyword evidence="1" id="KW-0732">Signal</keyword>
<gene>
    <name evidence="2" type="ORF">BJ212DRAFT_59384</name>
</gene>
<dbReference type="RefSeq" id="XP_041200393.1">
    <property type="nucleotide sequence ID" value="XM_041343605.1"/>
</dbReference>
<organism evidence="2 3">
    <name type="scientific">Suillus subaureus</name>
    <dbReference type="NCBI Taxonomy" id="48587"/>
    <lineage>
        <taxon>Eukaryota</taxon>
        <taxon>Fungi</taxon>
        <taxon>Dikarya</taxon>
        <taxon>Basidiomycota</taxon>
        <taxon>Agaricomycotina</taxon>
        <taxon>Agaricomycetes</taxon>
        <taxon>Agaricomycetidae</taxon>
        <taxon>Boletales</taxon>
        <taxon>Suillineae</taxon>
        <taxon>Suillaceae</taxon>
        <taxon>Suillus</taxon>
    </lineage>
</organism>
<dbReference type="GeneID" id="64637621"/>
<feature type="signal peptide" evidence="1">
    <location>
        <begin position="1"/>
        <end position="16"/>
    </location>
</feature>
<accession>A0A9P7JKG1</accession>
<reference evidence="2" key="1">
    <citation type="journal article" date="2020" name="New Phytol.">
        <title>Comparative genomics reveals dynamic genome evolution in host specialist ectomycorrhizal fungi.</title>
        <authorList>
            <person name="Lofgren L.A."/>
            <person name="Nguyen N.H."/>
            <person name="Vilgalys R."/>
            <person name="Ruytinx J."/>
            <person name="Liao H.L."/>
            <person name="Branco S."/>
            <person name="Kuo A."/>
            <person name="LaButti K."/>
            <person name="Lipzen A."/>
            <person name="Andreopoulos W."/>
            <person name="Pangilinan J."/>
            <person name="Riley R."/>
            <person name="Hundley H."/>
            <person name="Na H."/>
            <person name="Barry K."/>
            <person name="Grigoriev I.V."/>
            <person name="Stajich J.E."/>
            <person name="Kennedy P.G."/>
        </authorList>
    </citation>
    <scope>NUCLEOTIDE SEQUENCE</scope>
    <source>
        <strain evidence="2">MN1</strain>
    </source>
</reference>
<protein>
    <recommendedName>
        <fullName evidence="4">Secreted protein</fullName>
    </recommendedName>
</protein>